<protein>
    <submittedName>
        <fullName evidence="1">Uncharacterized protein</fullName>
    </submittedName>
</protein>
<accession>R0JDZ8</accession>
<keyword evidence="2" id="KW-1185">Reference proteome</keyword>
<name>R0JDZ8_ANAPL</name>
<gene>
    <name evidence="1" type="ORF">Anapl_16073</name>
</gene>
<dbReference type="Proteomes" id="UP000296049">
    <property type="component" value="Unassembled WGS sequence"/>
</dbReference>
<dbReference type="EMBL" id="KB744360">
    <property type="protein sequence ID" value="EOA95201.1"/>
    <property type="molecule type" value="Genomic_DNA"/>
</dbReference>
<evidence type="ECO:0000313" key="2">
    <source>
        <dbReference type="Proteomes" id="UP000296049"/>
    </source>
</evidence>
<feature type="non-terminal residue" evidence="1">
    <location>
        <position position="52"/>
    </location>
</feature>
<dbReference type="AlphaFoldDB" id="R0JDZ8"/>
<proteinExistence type="predicted"/>
<organism evidence="1 2">
    <name type="scientific">Anas platyrhynchos</name>
    <name type="common">Mallard</name>
    <name type="synonym">Anas boschas</name>
    <dbReference type="NCBI Taxonomy" id="8839"/>
    <lineage>
        <taxon>Eukaryota</taxon>
        <taxon>Metazoa</taxon>
        <taxon>Chordata</taxon>
        <taxon>Craniata</taxon>
        <taxon>Vertebrata</taxon>
        <taxon>Euteleostomi</taxon>
        <taxon>Archelosauria</taxon>
        <taxon>Archosauria</taxon>
        <taxon>Dinosauria</taxon>
        <taxon>Saurischia</taxon>
        <taxon>Theropoda</taxon>
        <taxon>Coelurosauria</taxon>
        <taxon>Aves</taxon>
        <taxon>Neognathae</taxon>
        <taxon>Galloanserae</taxon>
        <taxon>Anseriformes</taxon>
        <taxon>Anatidae</taxon>
        <taxon>Anatinae</taxon>
        <taxon>Anas</taxon>
    </lineage>
</organism>
<evidence type="ECO:0000313" key="1">
    <source>
        <dbReference type="EMBL" id="EOA95201.1"/>
    </source>
</evidence>
<reference evidence="2" key="1">
    <citation type="journal article" date="2013" name="Nat. Genet.">
        <title>The duck genome and transcriptome provide insight into an avian influenza virus reservoir species.</title>
        <authorList>
            <person name="Huang Y."/>
            <person name="Li Y."/>
            <person name="Burt D.W."/>
            <person name="Chen H."/>
            <person name="Zhang Y."/>
            <person name="Qian W."/>
            <person name="Kim H."/>
            <person name="Gan S."/>
            <person name="Zhao Y."/>
            <person name="Li J."/>
            <person name="Yi K."/>
            <person name="Feng H."/>
            <person name="Zhu P."/>
            <person name="Li B."/>
            <person name="Liu Q."/>
            <person name="Fairley S."/>
            <person name="Magor K.E."/>
            <person name="Du Z."/>
            <person name="Hu X."/>
            <person name="Goodman L."/>
            <person name="Tafer H."/>
            <person name="Vignal A."/>
            <person name="Lee T."/>
            <person name="Kim K.W."/>
            <person name="Sheng Z."/>
            <person name="An Y."/>
            <person name="Searle S."/>
            <person name="Herrero J."/>
            <person name="Groenen M.A."/>
            <person name="Crooijmans R.P."/>
            <person name="Faraut T."/>
            <person name="Cai Q."/>
            <person name="Webster R.G."/>
            <person name="Aldridge J.R."/>
            <person name="Warren W.C."/>
            <person name="Bartschat S."/>
            <person name="Kehr S."/>
            <person name="Marz M."/>
            <person name="Stadler P.F."/>
            <person name="Smith J."/>
            <person name="Kraus R.H."/>
            <person name="Zhao Y."/>
            <person name="Ren L."/>
            <person name="Fei J."/>
            <person name="Morisson M."/>
            <person name="Kaiser P."/>
            <person name="Griffin D.K."/>
            <person name="Rao M."/>
            <person name="Pitel F."/>
            <person name="Wang J."/>
            <person name="Li N."/>
        </authorList>
    </citation>
    <scope>NUCLEOTIDE SEQUENCE [LARGE SCALE GENOMIC DNA]</scope>
</reference>
<sequence length="52" mass="5690">GLVLGRDRDRDCCIPPNLPCHFSCPSRFQFDIYLSAVIVPACRRAGNGHGTS</sequence>
<feature type="non-terminal residue" evidence="1">
    <location>
        <position position="1"/>
    </location>
</feature>